<reference evidence="1" key="1">
    <citation type="submission" date="2018-05" db="EMBL/GenBank/DDBJ databases">
        <authorList>
            <person name="Lanie J.A."/>
            <person name="Ng W.-L."/>
            <person name="Kazmierczak K.M."/>
            <person name="Andrzejewski T.M."/>
            <person name="Davidsen T.M."/>
            <person name="Wayne K.J."/>
            <person name="Tettelin H."/>
            <person name="Glass J.I."/>
            <person name="Rusch D."/>
            <person name="Podicherti R."/>
            <person name="Tsui H.-C.T."/>
            <person name="Winkler M.E."/>
        </authorList>
    </citation>
    <scope>NUCLEOTIDE SEQUENCE</scope>
</reference>
<name>A0A382PEC7_9ZZZZ</name>
<dbReference type="Gene3D" id="3.40.50.11780">
    <property type="match status" value="1"/>
</dbReference>
<evidence type="ECO:0000313" key="1">
    <source>
        <dbReference type="EMBL" id="SVC70231.1"/>
    </source>
</evidence>
<organism evidence="1">
    <name type="scientific">marine metagenome</name>
    <dbReference type="NCBI Taxonomy" id="408172"/>
    <lineage>
        <taxon>unclassified sequences</taxon>
        <taxon>metagenomes</taxon>
        <taxon>ecological metagenomes</taxon>
    </lineage>
</organism>
<sequence length="319" mass="33063">MAFQVSPGVNTSEIDLTNVVVAAGTSTGGAVGRFRWGPIESVTLVTDEDNLVELFQKPNDDNFIDWFTASNFLSYSNACQVVRAANTTVGDASAPKNSAAITASTYGNVQITDSDAYYNNYDDEYGGSTVYGSTAPLIAKWAGVLGNSLKMSICPADRPAPAGNLTGTVAWNQTSGAITGSGTNFQGELLVGDLITITGATNEFVVISIASATVGVVRAKSHTAAINAGAAFQRSARSAYSQPASQMIGTVATAADSTTVTGTTTYFDTQLTVGDLITIGGETRRVSAIASATSLTVASKFIGVNSGVTFERKWEYADS</sequence>
<feature type="non-terminal residue" evidence="1">
    <location>
        <position position="319"/>
    </location>
</feature>
<accession>A0A382PEC7</accession>
<gene>
    <name evidence="1" type="ORF">METZ01_LOCUS323085</name>
</gene>
<proteinExistence type="predicted"/>
<protein>
    <submittedName>
        <fullName evidence="1">Uncharacterized protein</fullName>
    </submittedName>
</protein>
<dbReference type="EMBL" id="UINC01105927">
    <property type="protein sequence ID" value="SVC70231.1"/>
    <property type="molecule type" value="Genomic_DNA"/>
</dbReference>
<dbReference type="AlphaFoldDB" id="A0A382PEC7"/>